<evidence type="ECO:0000313" key="2">
    <source>
        <dbReference type="Proteomes" id="UP001055811"/>
    </source>
</evidence>
<dbReference type="EMBL" id="CM042011">
    <property type="protein sequence ID" value="KAI3767448.1"/>
    <property type="molecule type" value="Genomic_DNA"/>
</dbReference>
<keyword evidence="2" id="KW-1185">Reference proteome</keyword>
<reference evidence="2" key="1">
    <citation type="journal article" date="2022" name="Mol. Ecol. Resour.">
        <title>The genomes of chicory, endive, great burdock and yacon provide insights into Asteraceae palaeo-polyploidization history and plant inulin production.</title>
        <authorList>
            <person name="Fan W."/>
            <person name="Wang S."/>
            <person name="Wang H."/>
            <person name="Wang A."/>
            <person name="Jiang F."/>
            <person name="Liu H."/>
            <person name="Zhao H."/>
            <person name="Xu D."/>
            <person name="Zhang Y."/>
        </authorList>
    </citation>
    <scope>NUCLEOTIDE SEQUENCE [LARGE SCALE GENOMIC DNA]</scope>
    <source>
        <strain evidence="2">cv. Punajuju</strain>
    </source>
</reference>
<comment type="caution">
    <text evidence="1">The sequence shown here is derived from an EMBL/GenBank/DDBJ whole genome shotgun (WGS) entry which is preliminary data.</text>
</comment>
<reference evidence="1 2" key="2">
    <citation type="journal article" date="2022" name="Mol. Ecol. Resour.">
        <title>The genomes of chicory, endive, great burdock and yacon provide insights into Asteraceae paleo-polyploidization history and plant inulin production.</title>
        <authorList>
            <person name="Fan W."/>
            <person name="Wang S."/>
            <person name="Wang H."/>
            <person name="Wang A."/>
            <person name="Jiang F."/>
            <person name="Liu H."/>
            <person name="Zhao H."/>
            <person name="Xu D."/>
            <person name="Zhang Y."/>
        </authorList>
    </citation>
    <scope>NUCLEOTIDE SEQUENCE [LARGE SCALE GENOMIC DNA]</scope>
    <source>
        <strain evidence="2">cv. Punajuju</strain>
        <tissue evidence="1">Leaves</tissue>
    </source>
</reference>
<sequence>MASSTKPLIPRDMKPNNLLIGSHGQLKLADFDLARIFGSPDRRFTHQYTLKYTVDSTRHIRLYTVHNTQHTAVSTQYSTHLTLDSRQ</sequence>
<name>A0ACB9F9I1_CICIN</name>
<accession>A0ACB9F9I1</accession>
<proteinExistence type="predicted"/>
<gene>
    <name evidence="1" type="ORF">L2E82_17571</name>
</gene>
<dbReference type="Proteomes" id="UP001055811">
    <property type="component" value="Linkage Group LG03"/>
</dbReference>
<protein>
    <submittedName>
        <fullName evidence="1">Uncharacterized protein</fullName>
    </submittedName>
</protein>
<evidence type="ECO:0000313" key="1">
    <source>
        <dbReference type="EMBL" id="KAI3767448.1"/>
    </source>
</evidence>
<organism evidence="1 2">
    <name type="scientific">Cichorium intybus</name>
    <name type="common">Chicory</name>
    <dbReference type="NCBI Taxonomy" id="13427"/>
    <lineage>
        <taxon>Eukaryota</taxon>
        <taxon>Viridiplantae</taxon>
        <taxon>Streptophyta</taxon>
        <taxon>Embryophyta</taxon>
        <taxon>Tracheophyta</taxon>
        <taxon>Spermatophyta</taxon>
        <taxon>Magnoliopsida</taxon>
        <taxon>eudicotyledons</taxon>
        <taxon>Gunneridae</taxon>
        <taxon>Pentapetalae</taxon>
        <taxon>asterids</taxon>
        <taxon>campanulids</taxon>
        <taxon>Asterales</taxon>
        <taxon>Asteraceae</taxon>
        <taxon>Cichorioideae</taxon>
        <taxon>Cichorieae</taxon>
        <taxon>Cichoriinae</taxon>
        <taxon>Cichorium</taxon>
    </lineage>
</organism>